<dbReference type="RefSeq" id="WP_000281563.1">
    <property type="nucleotide sequence ID" value="NC_018658.1"/>
</dbReference>
<accession>A0A0E0Y2G8</accession>
<dbReference type="EMBL" id="CP003289">
    <property type="protein sequence ID" value="AFS75017.1"/>
    <property type="molecule type" value="Genomic_DNA"/>
</dbReference>
<protein>
    <submittedName>
        <fullName evidence="2">Uncharacterized protein</fullName>
    </submittedName>
</protein>
<organism evidence="2 3">
    <name type="scientific">Escherichia coli O104:H4 (strain 2011C-3493)</name>
    <dbReference type="NCBI Taxonomy" id="1133852"/>
    <lineage>
        <taxon>Bacteria</taxon>
        <taxon>Pseudomonadati</taxon>
        <taxon>Pseudomonadota</taxon>
        <taxon>Gammaproteobacteria</taxon>
        <taxon>Enterobacterales</taxon>
        <taxon>Enterobacteriaceae</taxon>
        <taxon>Escherichia</taxon>
    </lineage>
</organism>
<reference evidence="2 3" key="1">
    <citation type="journal article" date="2012" name="PLoS ONE">
        <title>Genomic comparison of Escherichia coli O104:H4 isolates from 2009 and 2011 reveals plasmid, and prophage heterogeneity, including Shiga toxin encoding phage stx2.</title>
        <authorList>
            <consortium name="Threat Characterization Consortium"/>
            <person name="Ahmed S.A."/>
            <person name="Awosika J."/>
            <person name="Baldwin C."/>
            <person name="Bishop-Lilly K.A."/>
            <person name="Biswas B."/>
            <person name="Broomall S."/>
            <person name="Chain P.S."/>
            <person name="Chertkov O."/>
            <person name="Chokoshvili O."/>
            <person name="Coyne S."/>
            <person name="Davenport K."/>
            <person name="Detter J.C."/>
            <person name="Dorman W."/>
            <person name="Erkkila T.H."/>
            <person name="Folster J.P."/>
            <person name="Frey K.G."/>
            <person name="George M."/>
            <person name="Gleasner C."/>
            <person name="Henry M."/>
            <person name="Hill K.K."/>
            <person name="Hubbard K."/>
            <person name="Insalaco J."/>
            <person name="Johnson S."/>
            <person name="Kitzmiller A."/>
            <person name="Krepps M."/>
            <person name="Lo C.C."/>
            <person name="Luu T."/>
            <person name="McNew L.A."/>
            <person name="Minogue T."/>
            <person name="Munk C.A."/>
            <person name="Osborne B."/>
            <person name="Patel M."/>
            <person name="Reitenga K.G."/>
            <person name="Rosenzweig C.N."/>
            <person name="Shea A."/>
            <person name="Shen X."/>
            <person name="Strockbine N."/>
            <person name="Tarr C."/>
            <person name="Teshima H."/>
            <person name="van Gieson E."/>
            <person name="Verratti K."/>
            <person name="Wolcott M."/>
            <person name="Xie G."/>
            <person name="Sozhamannan S."/>
            <person name="Gibbons H.S."/>
        </authorList>
    </citation>
    <scope>NUCLEOTIDE SEQUENCE [LARGE SCALE GENOMIC DNA]</scope>
    <source>
        <strain evidence="2 3">2011C-3493</strain>
    </source>
</reference>
<dbReference type="PATRIC" id="fig|1133852.3.peg.3274"/>
<feature type="signal peptide" evidence="1">
    <location>
        <begin position="1"/>
        <end position="21"/>
    </location>
</feature>
<evidence type="ECO:0000256" key="1">
    <source>
        <dbReference type="SAM" id="SignalP"/>
    </source>
</evidence>
<gene>
    <name evidence="2" type="ordered locus">O3K_15710</name>
</gene>
<evidence type="ECO:0000313" key="2">
    <source>
        <dbReference type="EMBL" id="AFS75017.1"/>
    </source>
</evidence>
<dbReference type="Proteomes" id="UP000006167">
    <property type="component" value="Chromosome"/>
</dbReference>
<keyword evidence="1" id="KW-0732">Signal</keyword>
<dbReference type="AlphaFoldDB" id="A0A0E0Y2G8"/>
<proteinExistence type="predicted"/>
<dbReference type="KEGG" id="esl:O3K_15710"/>
<name>A0A0E0Y2G8_ECO1C</name>
<sequence>MYLTKKIIISMMFILPSAAFSSDPPPLQQSLEKTTYFSIGMNGFIGYQSEGEKLYTHILTLDNPEEIFKNIIKNRKSTKESKIYAACGLYYLNVENIESLFNKNDKQEYVSVLRGDILTKIKLNDILNSVIINGCNTKLISEHK</sequence>
<dbReference type="NCBIfam" id="NF041432">
    <property type="entry name" value="MchS3"/>
    <property type="match status" value="1"/>
</dbReference>
<dbReference type="HOGENOM" id="CLU_1793526_0_0_6"/>
<feature type="chain" id="PRO_5002376568" evidence="1">
    <location>
        <begin position="22"/>
        <end position="144"/>
    </location>
</feature>
<evidence type="ECO:0000313" key="3">
    <source>
        <dbReference type="Proteomes" id="UP000006167"/>
    </source>
</evidence>